<gene>
    <name evidence="2" type="ORF">FVR03_23545</name>
</gene>
<evidence type="ECO:0000313" key="2">
    <source>
        <dbReference type="EMBL" id="TXK21156.1"/>
    </source>
</evidence>
<sequence length="158" mass="18190">MPYINLQEASEVTGKSVRTIRRLCNLPESKKYITYEDGKLLVEVSFLEGKYPMVNRPNPGIPSKNGIGQTHAIAMQEPVPDGNPQGPDKLLHEIELLKLELKFQAQLTQEKEQQIEILKRSLLMLGEGQRNEPTPEPQPDALKQEPRLVEKKKRWWPW</sequence>
<dbReference type="EMBL" id="VRTY01000174">
    <property type="protein sequence ID" value="TXK21156.1"/>
    <property type="molecule type" value="Genomic_DNA"/>
</dbReference>
<evidence type="ECO:0000313" key="3">
    <source>
        <dbReference type="Proteomes" id="UP000321926"/>
    </source>
</evidence>
<protein>
    <submittedName>
        <fullName evidence="2">Uncharacterized protein</fullName>
    </submittedName>
</protein>
<evidence type="ECO:0000256" key="1">
    <source>
        <dbReference type="SAM" id="MobiDB-lite"/>
    </source>
</evidence>
<accession>A0A5C8IJL0</accession>
<proteinExistence type="predicted"/>
<dbReference type="AlphaFoldDB" id="A0A5C8IJL0"/>
<organism evidence="2 3">
    <name type="scientific">Pontibacter qinzhouensis</name>
    <dbReference type="NCBI Taxonomy" id="2603253"/>
    <lineage>
        <taxon>Bacteria</taxon>
        <taxon>Pseudomonadati</taxon>
        <taxon>Bacteroidota</taxon>
        <taxon>Cytophagia</taxon>
        <taxon>Cytophagales</taxon>
        <taxon>Hymenobacteraceae</taxon>
        <taxon>Pontibacter</taxon>
    </lineage>
</organism>
<dbReference type="OrthoDB" id="956870at2"/>
<reference evidence="2 3" key="1">
    <citation type="submission" date="2019-08" db="EMBL/GenBank/DDBJ databases">
        <authorList>
            <person name="Shi S."/>
        </authorList>
    </citation>
    <scope>NUCLEOTIDE SEQUENCE [LARGE SCALE GENOMIC DNA]</scope>
    <source>
        <strain evidence="2 3">GY10130</strain>
    </source>
</reference>
<comment type="caution">
    <text evidence="2">The sequence shown here is derived from an EMBL/GenBank/DDBJ whole genome shotgun (WGS) entry which is preliminary data.</text>
</comment>
<feature type="region of interest" description="Disordered" evidence="1">
    <location>
        <begin position="127"/>
        <end position="158"/>
    </location>
</feature>
<keyword evidence="3" id="KW-1185">Reference proteome</keyword>
<dbReference type="Proteomes" id="UP000321926">
    <property type="component" value="Unassembled WGS sequence"/>
</dbReference>
<dbReference type="RefSeq" id="WP_147924224.1">
    <property type="nucleotide sequence ID" value="NZ_VRTY01000174.1"/>
</dbReference>
<name>A0A5C8IJL0_9BACT</name>